<dbReference type="SUPFAM" id="SSF53474">
    <property type="entry name" value="alpha/beta-Hydrolases"/>
    <property type="match status" value="1"/>
</dbReference>
<evidence type="ECO:0000256" key="3">
    <source>
        <dbReference type="ARBA" id="ARBA00022801"/>
    </source>
</evidence>
<dbReference type="EMBL" id="JAFNEN010000688">
    <property type="protein sequence ID" value="KAG8178531.1"/>
    <property type="molecule type" value="Genomic_DNA"/>
</dbReference>
<dbReference type="Pfam" id="PF00135">
    <property type="entry name" value="COesterase"/>
    <property type="match status" value="1"/>
</dbReference>
<proteinExistence type="inferred from homology"/>
<dbReference type="GO" id="GO:0003990">
    <property type="term" value="F:acetylcholinesterase activity"/>
    <property type="evidence" value="ECO:0007669"/>
    <property type="project" value="TreeGrafter"/>
</dbReference>
<dbReference type="PANTHER" id="PTHR43918:SF4">
    <property type="entry name" value="CARBOXYLIC ESTER HYDROLASE"/>
    <property type="match status" value="1"/>
</dbReference>
<dbReference type="PANTHER" id="PTHR43918">
    <property type="entry name" value="ACETYLCHOLINESTERASE"/>
    <property type="match status" value="1"/>
</dbReference>
<dbReference type="GO" id="GO:0019695">
    <property type="term" value="P:choline metabolic process"/>
    <property type="evidence" value="ECO:0007669"/>
    <property type="project" value="TreeGrafter"/>
</dbReference>
<dbReference type="Proteomes" id="UP000827092">
    <property type="component" value="Unassembled WGS sequence"/>
</dbReference>
<dbReference type="InterPro" id="IPR029058">
    <property type="entry name" value="AB_hydrolase_fold"/>
</dbReference>
<dbReference type="Gene3D" id="3.40.50.1820">
    <property type="entry name" value="alpha/beta hydrolase"/>
    <property type="match status" value="1"/>
</dbReference>
<keyword evidence="4" id="KW-0325">Glycoprotein</keyword>
<evidence type="ECO:0000313" key="7">
    <source>
        <dbReference type="Proteomes" id="UP000827092"/>
    </source>
</evidence>
<evidence type="ECO:0000256" key="2">
    <source>
        <dbReference type="ARBA" id="ARBA00022487"/>
    </source>
</evidence>
<comment type="caution">
    <text evidence="6">The sequence shown here is derived from an EMBL/GenBank/DDBJ whole genome shotgun (WGS) entry which is preliminary data.</text>
</comment>
<evidence type="ECO:0000256" key="1">
    <source>
        <dbReference type="ARBA" id="ARBA00005964"/>
    </source>
</evidence>
<dbReference type="AlphaFoldDB" id="A0AAV6U466"/>
<evidence type="ECO:0000259" key="5">
    <source>
        <dbReference type="Pfam" id="PF00135"/>
    </source>
</evidence>
<dbReference type="GO" id="GO:0005615">
    <property type="term" value="C:extracellular space"/>
    <property type="evidence" value="ECO:0007669"/>
    <property type="project" value="TreeGrafter"/>
</dbReference>
<dbReference type="InterPro" id="IPR050654">
    <property type="entry name" value="AChE-related_enzymes"/>
</dbReference>
<keyword evidence="7" id="KW-1185">Reference proteome</keyword>
<keyword evidence="3" id="KW-0378">Hydrolase</keyword>
<evidence type="ECO:0000256" key="4">
    <source>
        <dbReference type="ARBA" id="ARBA00023180"/>
    </source>
</evidence>
<reference evidence="6 7" key="1">
    <citation type="journal article" date="2022" name="Nat. Ecol. Evol.">
        <title>A masculinizing supergene underlies an exaggerated male reproductive morph in a spider.</title>
        <authorList>
            <person name="Hendrickx F."/>
            <person name="De Corte Z."/>
            <person name="Sonet G."/>
            <person name="Van Belleghem S.M."/>
            <person name="Kostlbacher S."/>
            <person name="Vangestel C."/>
        </authorList>
    </citation>
    <scope>NUCLEOTIDE SEQUENCE [LARGE SCALE GENOMIC DNA]</scope>
    <source>
        <strain evidence="6">W744_W776</strain>
    </source>
</reference>
<keyword evidence="2" id="KW-0719">Serine esterase</keyword>
<name>A0AAV6U466_9ARAC</name>
<protein>
    <recommendedName>
        <fullName evidence="5">Carboxylesterase type B domain-containing protein</fullName>
    </recommendedName>
</protein>
<gene>
    <name evidence="6" type="ORF">JTE90_027841</name>
</gene>
<organism evidence="6 7">
    <name type="scientific">Oedothorax gibbosus</name>
    <dbReference type="NCBI Taxonomy" id="931172"/>
    <lineage>
        <taxon>Eukaryota</taxon>
        <taxon>Metazoa</taxon>
        <taxon>Ecdysozoa</taxon>
        <taxon>Arthropoda</taxon>
        <taxon>Chelicerata</taxon>
        <taxon>Arachnida</taxon>
        <taxon>Araneae</taxon>
        <taxon>Araneomorphae</taxon>
        <taxon>Entelegynae</taxon>
        <taxon>Araneoidea</taxon>
        <taxon>Linyphiidae</taxon>
        <taxon>Erigoninae</taxon>
        <taxon>Oedothorax</taxon>
    </lineage>
</organism>
<dbReference type="InterPro" id="IPR002018">
    <property type="entry name" value="CarbesteraseB"/>
</dbReference>
<evidence type="ECO:0000313" key="6">
    <source>
        <dbReference type="EMBL" id="KAG8178531.1"/>
    </source>
</evidence>
<comment type="similarity">
    <text evidence="1">Belongs to the type-B carboxylesterase/lipase family.</text>
</comment>
<sequence>MPPACPQYAENSFPWYDTLPGQSEDCLYLNVWTSELAVTGYDGDEGRKRAVKLYIHGGGWFTGGANRLGYYEGRLDADEIGVMDPYYIEYMGLVVVTINYRLGALGFLSSGTDDAPGNAGLHDILTAMKWVHSNIASFGGDPDNIVLFGQGAGAIAANFFLTVPSALPLFNKTVLSGATLYTLKALKGVINEYGDSYDNNIKLANRLAEAVGCGSSIAENPKDTVDCLKGVDASSLVRTLASFSPVFQQPPNVFMPQFGEDPFAILDGNIPNNDKKQFMFAFTSDEGSYLLTVNNPDIFGVFGEKDAGIDGVQTKSMMTKFLENFPQPDGLAEELLGNLDTEPTVANRKRVYRAMGHVNTICPIVYFADDLANGGYTVYVEEKKGNAPYNPWAKWMGGVHFNNVQLDFLRKAPLVINGQSYNTTDSLFEESIYNKVYVSRFMYGLTRTTSSLGNMFFTITSVDASSLVRTLASFSPVFQQPPNVFLPQFGKDPFPIVDGNIPNNDKKQFMFAFTSDEGSYLLTVNNPDVFGVFGEKDAGIDGVQAKSMMTKCVFSEGGQTKVTLRWK</sequence>
<dbReference type="GO" id="GO:0006581">
    <property type="term" value="P:acetylcholine catabolic process"/>
    <property type="evidence" value="ECO:0007669"/>
    <property type="project" value="TreeGrafter"/>
</dbReference>
<accession>A0AAV6U466</accession>
<feature type="domain" description="Carboxylesterase type B" evidence="5">
    <location>
        <begin position="2"/>
        <end position="417"/>
    </location>
</feature>
<dbReference type="GO" id="GO:0005886">
    <property type="term" value="C:plasma membrane"/>
    <property type="evidence" value="ECO:0007669"/>
    <property type="project" value="TreeGrafter"/>
</dbReference>